<keyword evidence="2" id="KW-1185">Reference proteome</keyword>
<evidence type="ECO:0000313" key="1">
    <source>
        <dbReference type="EMBL" id="GAN76013.1"/>
    </source>
</evidence>
<gene>
    <name evidence="1" type="ORF">Asru_0045_04</name>
</gene>
<dbReference type="AlphaFoldDB" id="A0A0D6P482"/>
<evidence type="ECO:0000313" key="2">
    <source>
        <dbReference type="Proteomes" id="UP000032680"/>
    </source>
</evidence>
<evidence type="ECO:0008006" key="3">
    <source>
        <dbReference type="Google" id="ProtNLM"/>
    </source>
</evidence>
<comment type="caution">
    <text evidence="1">The sequence shown here is derived from an EMBL/GenBank/DDBJ whole genome shotgun (WGS) entry which is preliminary data.</text>
</comment>
<name>A0A0D6P482_9PROT</name>
<organism evidence="1 2">
    <name type="scientific">Acidisphaera rubrifaciens HS-AP3</name>
    <dbReference type="NCBI Taxonomy" id="1231350"/>
    <lineage>
        <taxon>Bacteria</taxon>
        <taxon>Pseudomonadati</taxon>
        <taxon>Pseudomonadota</taxon>
        <taxon>Alphaproteobacteria</taxon>
        <taxon>Acetobacterales</taxon>
        <taxon>Acetobacteraceae</taxon>
        <taxon>Acidisphaera</taxon>
    </lineage>
</organism>
<proteinExistence type="predicted"/>
<protein>
    <recommendedName>
        <fullName evidence="3">Lipoprotein</fullName>
    </recommendedName>
</protein>
<dbReference type="OrthoDB" id="7271240at2"/>
<sequence length="153" mass="16787">MPRRTATRICPPLLLLVPLLMVFGGCTLIDQRTFAPEPDMPAPTLIAGAALPENRVPLVTIRYETASPAYQGPLNAAVKAAESQRPNLEYDVVAIIPRVRTPDAQAAQINAGQTDAAEIMRAIVMTGIQDNRVRLFARIDPKAETREVRVYVR</sequence>
<dbReference type="RefSeq" id="WP_158322656.1">
    <property type="nucleotide sequence ID" value="NZ_BANB01000045.1"/>
</dbReference>
<accession>A0A0D6P482</accession>
<dbReference type="PROSITE" id="PS51257">
    <property type="entry name" value="PROKAR_LIPOPROTEIN"/>
    <property type="match status" value="1"/>
</dbReference>
<dbReference type="EMBL" id="BANB01000045">
    <property type="protein sequence ID" value="GAN76013.1"/>
    <property type="molecule type" value="Genomic_DNA"/>
</dbReference>
<reference evidence="1 2" key="1">
    <citation type="submission" date="2012-11" db="EMBL/GenBank/DDBJ databases">
        <title>Whole genome sequence of Acidisphaera rubrifaciens HS-AP3.</title>
        <authorList>
            <person name="Azuma Y."/>
            <person name="Higashiura N."/>
            <person name="Hirakawa H."/>
            <person name="Matsushita K."/>
        </authorList>
    </citation>
    <scope>NUCLEOTIDE SEQUENCE [LARGE SCALE GENOMIC DNA]</scope>
    <source>
        <strain evidence="1 2">HS-AP3</strain>
    </source>
</reference>
<dbReference type="Proteomes" id="UP000032680">
    <property type="component" value="Unassembled WGS sequence"/>
</dbReference>